<dbReference type="Gene3D" id="2.170.130.10">
    <property type="entry name" value="TonB-dependent receptor, plug domain"/>
    <property type="match status" value="1"/>
</dbReference>
<evidence type="ECO:0000256" key="4">
    <source>
        <dbReference type="ARBA" id="ARBA00022496"/>
    </source>
</evidence>
<dbReference type="EMBL" id="JABULY010000002">
    <property type="protein sequence ID" value="MBV6531535.1"/>
    <property type="molecule type" value="Genomic_DNA"/>
</dbReference>
<proteinExistence type="inferred from homology"/>
<keyword evidence="9 11" id="KW-0472">Membrane</keyword>
<keyword evidence="10 11" id="KW-0998">Cell outer membrane</keyword>
<evidence type="ECO:0000256" key="5">
    <source>
        <dbReference type="ARBA" id="ARBA00022692"/>
    </source>
</evidence>
<keyword evidence="5 11" id="KW-0812">Transmembrane</keyword>
<name>A0A949SZE3_9PAST</name>
<keyword evidence="6" id="KW-0408">Iron</keyword>
<evidence type="ECO:0000256" key="1">
    <source>
        <dbReference type="ARBA" id="ARBA00004571"/>
    </source>
</evidence>
<evidence type="ECO:0000256" key="6">
    <source>
        <dbReference type="ARBA" id="ARBA00023004"/>
    </source>
</evidence>
<protein>
    <submittedName>
        <fullName evidence="16">TonB-dependent receptor</fullName>
    </submittedName>
</protein>
<dbReference type="SUPFAM" id="SSF56935">
    <property type="entry name" value="Porins"/>
    <property type="match status" value="1"/>
</dbReference>
<keyword evidence="16" id="KW-0675">Receptor</keyword>
<evidence type="ECO:0000313" key="17">
    <source>
        <dbReference type="Proteomes" id="UP000732858"/>
    </source>
</evidence>
<keyword evidence="2 11" id="KW-0813">Transport</keyword>
<keyword evidence="4" id="KW-0410">Iron transport</keyword>
<dbReference type="InterPro" id="IPR000531">
    <property type="entry name" value="Beta-barrel_TonB"/>
</dbReference>
<evidence type="ECO:0000256" key="8">
    <source>
        <dbReference type="ARBA" id="ARBA00023077"/>
    </source>
</evidence>
<dbReference type="Gene3D" id="2.40.170.20">
    <property type="entry name" value="TonB-dependent receptor, beta-barrel domain"/>
    <property type="match status" value="1"/>
</dbReference>
<evidence type="ECO:0000256" key="2">
    <source>
        <dbReference type="ARBA" id="ARBA00022448"/>
    </source>
</evidence>
<accession>A0A949SZE3</accession>
<dbReference type="PANTHER" id="PTHR32552">
    <property type="entry name" value="FERRICHROME IRON RECEPTOR-RELATED"/>
    <property type="match status" value="1"/>
</dbReference>
<dbReference type="GO" id="GO:0006826">
    <property type="term" value="P:iron ion transport"/>
    <property type="evidence" value="ECO:0007669"/>
    <property type="project" value="UniProtKB-KW"/>
</dbReference>
<dbReference type="PANTHER" id="PTHR32552:SF81">
    <property type="entry name" value="TONB-DEPENDENT OUTER MEMBRANE RECEPTOR"/>
    <property type="match status" value="1"/>
</dbReference>
<sequence length="659" mass="74840">MRKYMMTSLSICSAIYTSNTLATEGKPEKLDEITVIGEKFERSRSTTSSSLELFSYKEMVRKPNYSALNQLIRNNTNILETGLGNDLPTIRGIEGAGPGAVAFFAGARPRLNTQIDGRTSNYNELAYGTKSLWDIKQVEVYKGPQSYAQGRNAIAGSIIMQSNDPTSEWEGATKITVGNQSRYQVAAMLSGPIIRDEVLFRLSVDRQGRKSFENLATYSPAGNSRQFETTTTRAKLLWLPSNLPDFYSRLTFNHIKSKSPQGENTPNAVSNQYRPVFQTRSGSSIWEIGYQLSPEWKLENRAIYTNYIHDRLSLNFPKGAPARVDGREWQVEPTLKYDYGNHRGLLGIFYFEGNQDDSVSMNVLNAYKDTTKTKAIFGELTFNPTTNLEISIFGRYEQEKHKRVGGLGRFALDHQDKKNVFLPKLDIAYLVDEYQRIGMKVGRGYNPGGAGITFAPPFKTYTYKAEFVWNYELYHRWKSQDKRWLVTSNVFYNDYKDMQIPYTEGRAVYIHNADKVHTYGAELNANWEVADRFHLFGGVGLLKTKLKSYPIASYQGNELARSPRYTLNLGGYYQFPIGVEIGGDIRWTDGYFSNQANSQESRISAYSQANAHIAYNFKYGRVALNIDNIFNSRKKVVTTALGTTYQQPLQLSLSTELRF</sequence>
<reference evidence="16 18" key="1">
    <citation type="journal article" date="2021" name="Mol. Ecol.">
        <title>Polar bear-adapted Ursidibacter maritimus are remarkably conserved after generations in captivity.</title>
        <authorList>
            <person name="Espinosa-Gongora C."/>
            <person name="Hansen M.J."/>
            <person name="Bertelsen M.F."/>
            <person name="Bojesen A.M."/>
        </authorList>
    </citation>
    <scope>NUCLEOTIDE SEQUENCE</scope>
    <source>
        <strain evidence="16">Pb43105x</strain>
        <strain evidence="15 18">Pb43106</strain>
    </source>
</reference>
<dbReference type="EMBL" id="JABUMC010000007">
    <property type="protein sequence ID" value="MBV6546549.1"/>
    <property type="molecule type" value="Genomic_DNA"/>
</dbReference>
<comment type="subcellular location">
    <subcellularLocation>
        <location evidence="1 11">Cell outer membrane</location>
        <topology evidence="1 11">Multi-pass membrane protein</topology>
    </subcellularLocation>
</comment>
<evidence type="ECO:0000313" key="16">
    <source>
        <dbReference type="EMBL" id="MBV6546549.1"/>
    </source>
</evidence>
<evidence type="ECO:0000256" key="12">
    <source>
        <dbReference type="RuleBase" id="RU003357"/>
    </source>
</evidence>
<keyword evidence="7" id="KW-0406">Ion transport</keyword>
<dbReference type="AlphaFoldDB" id="A0A949SZE3"/>
<keyword evidence="3 11" id="KW-1134">Transmembrane beta strand</keyword>
<keyword evidence="18" id="KW-1185">Reference proteome</keyword>
<evidence type="ECO:0000256" key="11">
    <source>
        <dbReference type="PROSITE-ProRule" id="PRU01360"/>
    </source>
</evidence>
<dbReference type="Pfam" id="PF00593">
    <property type="entry name" value="TonB_dep_Rec_b-barrel"/>
    <property type="match status" value="1"/>
</dbReference>
<feature type="domain" description="TonB-dependent receptor plug" evidence="14">
    <location>
        <begin position="46"/>
        <end position="156"/>
    </location>
</feature>
<dbReference type="OrthoDB" id="7051185at2"/>
<evidence type="ECO:0000256" key="3">
    <source>
        <dbReference type="ARBA" id="ARBA00022452"/>
    </source>
</evidence>
<evidence type="ECO:0000256" key="9">
    <source>
        <dbReference type="ARBA" id="ARBA00023136"/>
    </source>
</evidence>
<dbReference type="InterPro" id="IPR039426">
    <property type="entry name" value="TonB-dep_rcpt-like"/>
</dbReference>
<dbReference type="Proteomes" id="UP000732858">
    <property type="component" value="Unassembled WGS sequence"/>
</dbReference>
<comment type="caution">
    <text evidence="16">The sequence shown here is derived from an EMBL/GenBank/DDBJ whole genome shotgun (WGS) entry which is preliminary data.</text>
</comment>
<dbReference type="Pfam" id="PF07715">
    <property type="entry name" value="Plug"/>
    <property type="match status" value="1"/>
</dbReference>
<organism evidence="16 17">
    <name type="scientific">Ursidibacter maritimus</name>
    <dbReference type="NCBI Taxonomy" id="1331689"/>
    <lineage>
        <taxon>Bacteria</taxon>
        <taxon>Pseudomonadati</taxon>
        <taxon>Pseudomonadota</taxon>
        <taxon>Gammaproteobacteria</taxon>
        <taxon>Pasteurellales</taxon>
        <taxon>Pasteurellaceae</taxon>
        <taxon>Ursidibacter</taxon>
    </lineage>
</organism>
<dbReference type="RefSeq" id="WP_157402272.1">
    <property type="nucleotide sequence ID" value="NZ_JABUMA010000007.1"/>
</dbReference>
<evidence type="ECO:0000259" key="13">
    <source>
        <dbReference type="Pfam" id="PF00593"/>
    </source>
</evidence>
<keyword evidence="8 12" id="KW-0798">TonB box</keyword>
<comment type="similarity">
    <text evidence="11 12">Belongs to the TonB-dependent receptor family.</text>
</comment>
<gene>
    <name evidence="15" type="ORF">HT657_05190</name>
    <name evidence="16" type="ORF">HT672_04500</name>
</gene>
<evidence type="ECO:0000256" key="7">
    <source>
        <dbReference type="ARBA" id="ARBA00023065"/>
    </source>
</evidence>
<dbReference type="PROSITE" id="PS52016">
    <property type="entry name" value="TONB_DEPENDENT_REC_3"/>
    <property type="match status" value="1"/>
</dbReference>
<evidence type="ECO:0000259" key="14">
    <source>
        <dbReference type="Pfam" id="PF07715"/>
    </source>
</evidence>
<evidence type="ECO:0000313" key="18">
    <source>
        <dbReference type="Proteomes" id="UP001196379"/>
    </source>
</evidence>
<dbReference type="InterPro" id="IPR037066">
    <property type="entry name" value="Plug_dom_sf"/>
</dbReference>
<feature type="domain" description="TonB-dependent receptor-like beta-barrel" evidence="13">
    <location>
        <begin position="236"/>
        <end position="629"/>
    </location>
</feature>
<evidence type="ECO:0000256" key="10">
    <source>
        <dbReference type="ARBA" id="ARBA00023237"/>
    </source>
</evidence>
<dbReference type="InterPro" id="IPR036942">
    <property type="entry name" value="Beta-barrel_TonB_sf"/>
</dbReference>
<dbReference type="GO" id="GO:0009279">
    <property type="term" value="C:cell outer membrane"/>
    <property type="evidence" value="ECO:0007669"/>
    <property type="project" value="UniProtKB-SubCell"/>
</dbReference>
<evidence type="ECO:0000313" key="15">
    <source>
        <dbReference type="EMBL" id="MBV6531535.1"/>
    </source>
</evidence>
<dbReference type="InterPro" id="IPR012910">
    <property type="entry name" value="Plug_dom"/>
</dbReference>
<dbReference type="Proteomes" id="UP001196379">
    <property type="component" value="Unassembled WGS sequence"/>
</dbReference>